<evidence type="ECO:0000313" key="3">
    <source>
        <dbReference type="EMBL" id="GAA1509015.1"/>
    </source>
</evidence>
<keyword evidence="2" id="KW-0472">Membrane</keyword>
<dbReference type="EMBL" id="BAAAOR010000008">
    <property type="protein sequence ID" value="GAA1509015.1"/>
    <property type="molecule type" value="Genomic_DNA"/>
</dbReference>
<name>A0ABN2A0W6_9ACTN</name>
<feature type="transmembrane region" description="Helical" evidence="2">
    <location>
        <begin position="40"/>
        <end position="60"/>
    </location>
</feature>
<feature type="transmembrane region" description="Helical" evidence="2">
    <location>
        <begin position="12"/>
        <end position="34"/>
    </location>
</feature>
<feature type="region of interest" description="Disordered" evidence="1">
    <location>
        <begin position="152"/>
        <end position="181"/>
    </location>
</feature>
<evidence type="ECO:0000256" key="1">
    <source>
        <dbReference type="SAM" id="MobiDB-lite"/>
    </source>
</evidence>
<proteinExistence type="predicted"/>
<gene>
    <name evidence="3" type="ORF">GCM10009788_11650</name>
</gene>
<accession>A0ABN2A0W6</accession>
<reference evidence="3 4" key="1">
    <citation type="journal article" date="2019" name="Int. J. Syst. Evol. Microbiol.">
        <title>The Global Catalogue of Microorganisms (GCM) 10K type strain sequencing project: providing services to taxonomists for standard genome sequencing and annotation.</title>
        <authorList>
            <consortium name="The Broad Institute Genomics Platform"/>
            <consortium name="The Broad Institute Genome Sequencing Center for Infectious Disease"/>
            <person name="Wu L."/>
            <person name="Ma J."/>
        </authorList>
    </citation>
    <scope>NUCLEOTIDE SEQUENCE [LARGE SCALE GENOMIC DNA]</scope>
    <source>
        <strain evidence="3 4">JCM 14942</strain>
    </source>
</reference>
<evidence type="ECO:0000313" key="4">
    <source>
        <dbReference type="Proteomes" id="UP001500842"/>
    </source>
</evidence>
<feature type="transmembrane region" description="Helical" evidence="2">
    <location>
        <begin position="67"/>
        <end position="88"/>
    </location>
</feature>
<sequence>MLTVRRAPRRSVAIPATLGSLESVTALVLAHVAAGGEVPSAWWLVAFAGLVYAAGGLVLRRRASIRVVLPLLLAGQVLGHAWLVTLSADAHPGHTHAASAFLGLSPAMLAAHALAAVVTGAMWALRRRAVEIVLQWADPGVVPAPVLRRTRAHAPRRVRTPRDHRALAPTRGPPAPLPATA</sequence>
<feature type="transmembrane region" description="Helical" evidence="2">
    <location>
        <begin position="100"/>
        <end position="125"/>
    </location>
</feature>
<dbReference type="Proteomes" id="UP001500842">
    <property type="component" value="Unassembled WGS sequence"/>
</dbReference>
<dbReference type="RefSeq" id="WP_141006610.1">
    <property type="nucleotide sequence ID" value="NZ_BAAAOR010000008.1"/>
</dbReference>
<evidence type="ECO:0000256" key="2">
    <source>
        <dbReference type="SAM" id="Phobius"/>
    </source>
</evidence>
<keyword evidence="2" id="KW-1133">Transmembrane helix</keyword>
<organism evidence="3 4">
    <name type="scientific">Nocardioides humi</name>
    <dbReference type="NCBI Taxonomy" id="449461"/>
    <lineage>
        <taxon>Bacteria</taxon>
        <taxon>Bacillati</taxon>
        <taxon>Actinomycetota</taxon>
        <taxon>Actinomycetes</taxon>
        <taxon>Propionibacteriales</taxon>
        <taxon>Nocardioidaceae</taxon>
        <taxon>Nocardioides</taxon>
    </lineage>
</organism>
<keyword evidence="2" id="KW-0812">Transmembrane</keyword>
<feature type="compositionally biased region" description="Pro residues" evidence="1">
    <location>
        <begin position="171"/>
        <end position="181"/>
    </location>
</feature>
<comment type="caution">
    <text evidence="3">The sequence shown here is derived from an EMBL/GenBank/DDBJ whole genome shotgun (WGS) entry which is preliminary data.</text>
</comment>
<protein>
    <submittedName>
        <fullName evidence="3">Uncharacterized protein</fullName>
    </submittedName>
</protein>
<keyword evidence="4" id="KW-1185">Reference proteome</keyword>